<name>A0ABU0FNT5_9HYPH</name>
<comment type="similarity">
    <text evidence="1">Belongs to the ABC transporter superfamily.</text>
</comment>
<evidence type="ECO:0000313" key="5">
    <source>
        <dbReference type="EMBL" id="MDQ0396274.1"/>
    </source>
</evidence>
<reference evidence="5 6" key="1">
    <citation type="submission" date="2023-07" db="EMBL/GenBank/DDBJ databases">
        <title>Genomic Encyclopedia of Type Strains, Phase IV (KMG-IV): sequencing the most valuable type-strain genomes for metagenomic binning, comparative biology and taxonomic classification.</title>
        <authorList>
            <person name="Goeker M."/>
        </authorList>
    </citation>
    <scope>NUCLEOTIDE SEQUENCE [LARGE SCALE GENOMIC DNA]</scope>
    <source>
        <strain evidence="5 6">DSM 5896</strain>
    </source>
</reference>
<evidence type="ECO:0000256" key="3">
    <source>
        <dbReference type="ARBA" id="ARBA00022840"/>
    </source>
</evidence>
<keyword evidence="3 5" id="KW-0067">ATP-binding</keyword>
<dbReference type="PANTHER" id="PTHR43869:SF1">
    <property type="entry name" value="GLYCINE BETAINE_PROLINE BETAINE TRANSPORT SYSTEM ATP-BINDING PROTEIN PROV"/>
    <property type="match status" value="1"/>
</dbReference>
<comment type="caution">
    <text evidence="5">The sequence shown here is derived from an EMBL/GenBank/DDBJ whole genome shotgun (WGS) entry which is preliminary data.</text>
</comment>
<dbReference type="InterPro" id="IPR046342">
    <property type="entry name" value="CBS_dom_sf"/>
</dbReference>
<dbReference type="InterPro" id="IPR000644">
    <property type="entry name" value="CBS_dom"/>
</dbReference>
<dbReference type="InterPro" id="IPR051921">
    <property type="entry name" value="ABC_osmolyte_uptake_ATP-bind"/>
</dbReference>
<dbReference type="Proteomes" id="UP001237448">
    <property type="component" value="Unassembled WGS sequence"/>
</dbReference>
<dbReference type="InterPro" id="IPR022473">
    <property type="entry name" value="ABC_trnsptr_Choline_ATP-bd"/>
</dbReference>
<dbReference type="PROSITE" id="PS00211">
    <property type="entry name" value="ABC_TRANSPORTER_1"/>
    <property type="match status" value="1"/>
</dbReference>
<dbReference type="Gene3D" id="3.40.50.300">
    <property type="entry name" value="P-loop containing nucleotide triphosphate hydrolases"/>
    <property type="match status" value="1"/>
</dbReference>
<dbReference type="SMART" id="SM00382">
    <property type="entry name" value="AAA"/>
    <property type="match status" value="1"/>
</dbReference>
<evidence type="ECO:0000313" key="6">
    <source>
        <dbReference type="Proteomes" id="UP001237448"/>
    </source>
</evidence>
<dbReference type="NCBIfam" id="TIGR03415">
    <property type="entry name" value="ABC_choXWV_ATP"/>
    <property type="match status" value="1"/>
</dbReference>
<keyword evidence="6" id="KW-1185">Reference proteome</keyword>
<dbReference type="Pfam" id="PF00005">
    <property type="entry name" value="ABC_tran"/>
    <property type="match status" value="1"/>
</dbReference>
<dbReference type="InterPro" id="IPR003593">
    <property type="entry name" value="AAA+_ATPase"/>
</dbReference>
<dbReference type="PROSITE" id="PS50893">
    <property type="entry name" value="ABC_TRANSPORTER_2"/>
    <property type="match status" value="1"/>
</dbReference>
<feature type="domain" description="ABC transporter" evidence="4">
    <location>
        <begin position="22"/>
        <end position="269"/>
    </location>
</feature>
<dbReference type="SUPFAM" id="SSF54631">
    <property type="entry name" value="CBS-domain pair"/>
    <property type="match status" value="1"/>
</dbReference>
<keyword evidence="2" id="KW-0547">Nucleotide-binding</keyword>
<dbReference type="RefSeq" id="WP_307436293.1">
    <property type="nucleotide sequence ID" value="NZ_JAUSVK010000001.1"/>
</dbReference>
<dbReference type="EMBL" id="JAUSVK010000001">
    <property type="protein sequence ID" value="MDQ0396274.1"/>
    <property type="molecule type" value="Genomic_DNA"/>
</dbReference>
<dbReference type="PANTHER" id="PTHR43869">
    <property type="entry name" value="GLYCINE BETAINE/PROLINE BETAINE TRANSPORT SYSTEM ATP-BINDING PROTEIN PROV"/>
    <property type="match status" value="1"/>
</dbReference>
<evidence type="ECO:0000256" key="1">
    <source>
        <dbReference type="ARBA" id="ARBA00005417"/>
    </source>
</evidence>
<proteinExistence type="inferred from homology"/>
<dbReference type="GO" id="GO:0005524">
    <property type="term" value="F:ATP binding"/>
    <property type="evidence" value="ECO:0007669"/>
    <property type="project" value="UniProtKB-KW"/>
</dbReference>
<evidence type="ECO:0000256" key="2">
    <source>
        <dbReference type="ARBA" id="ARBA00022741"/>
    </source>
</evidence>
<gene>
    <name evidence="5" type="ORF">J3R73_006066</name>
</gene>
<evidence type="ECO:0000259" key="4">
    <source>
        <dbReference type="PROSITE" id="PS50893"/>
    </source>
</evidence>
<protein>
    <submittedName>
        <fullName evidence="5">Glycine betaine/proline transport system ATP-binding protein</fullName>
    </submittedName>
</protein>
<organism evidence="5 6">
    <name type="scientific">Labrys monachus</name>
    <dbReference type="NCBI Taxonomy" id="217067"/>
    <lineage>
        <taxon>Bacteria</taxon>
        <taxon>Pseudomonadati</taxon>
        <taxon>Pseudomonadota</taxon>
        <taxon>Alphaproteobacteria</taxon>
        <taxon>Hyphomicrobiales</taxon>
        <taxon>Xanthobacteraceae</taxon>
        <taxon>Labrys</taxon>
    </lineage>
</organism>
<dbReference type="Pfam" id="PF00571">
    <property type="entry name" value="CBS"/>
    <property type="match status" value="1"/>
</dbReference>
<dbReference type="InterPro" id="IPR003439">
    <property type="entry name" value="ABC_transporter-like_ATP-bd"/>
</dbReference>
<dbReference type="InterPro" id="IPR017871">
    <property type="entry name" value="ABC_transporter-like_CS"/>
</dbReference>
<dbReference type="SUPFAM" id="SSF52540">
    <property type="entry name" value="P-loop containing nucleoside triphosphate hydrolases"/>
    <property type="match status" value="1"/>
</dbReference>
<sequence length="398" mass="43683">MNVAVDFRNVDIIFGARTREALKMLDAGASRAEILAKTGAVLGCADASLTVREGEISVLMGLSGSGKSTMMRAVNGLNKVTRGSVLVKSGDRMVDVVTCDAATLRHVRQGSVAMVFQQFGLLPWRTVAENVGFGLELAGVPEAERTRRVAQQLKLVGLDQWANKYANELSGGMQQRVGLARAFATEAPILLMDEPFSALDPLIRTKLQDELLQLQKELKKTIIFVSHDLEEALKIGNTITILESGRIVQSGRPEDIVLRPADDYVREFIANVNPLSVLTAWHVMCDARDLDKTEDGWVWLDKRRTTRFKLDADRQVIAAERDGVPGAWVHCAEAEAPPRPGERPCYWASPGTSLKTVMLAMHNADTAPVALFDEENRFVGSIGVKDVLQAVLRRQEPA</sequence>
<dbReference type="InterPro" id="IPR027417">
    <property type="entry name" value="P-loop_NTPase"/>
</dbReference>
<accession>A0ABU0FNT5</accession>